<evidence type="ECO:0000313" key="2">
    <source>
        <dbReference type="EMBL" id="KAG7379913.1"/>
    </source>
</evidence>
<feature type="region of interest" description="Disordered" evidence="1">
    <location>
        <begin position="62"/>
        <end position="82"/>
    </location>
</feature>
<organism evidence="2 3">
    <name type="scientific">Phytophthora pseudosyringae</name>
    <dbReference type="NCBI Taxonomy" id="221518"/>
    <lineage>
        <taxon>Eukaryota</taxon>
        <taxon>Sar</taxon>
        <taxon>Stramenopiles</taxon>
        <taxon>Oomycota</taxon>
        <taxon>Peronosporomycetes</taxon>
        <taxon>Peronosporales</taxon>
        <taxon>Peronosporaceae</taxon>
        <taxon>Phytophthora</taxon>
    </lineage>
</organism>
<protein>
    <submittedName>
        <fullName evidence="2">Uncharacterized protein</fullName>
    </submittedName>
</protein>
<dbReference type="AlphaFoldDB" id="A0A8T1VID7"/>
<sequence length="368" mass="41396">MVTPQTRWQQSSASTQNQAGGTPTRLDTLKGLDVEQEEATSEPESATFESYYEVLQVDEDNFPDEDTVGRAEGLSKKPTQTGSGCLTRPLRKIYGWKWCTSFWSWRNWWTGWRWTRLALTAQLQLKYPALKTADDVLAMVKEHIPKKAKKRIEHAVSAARQKFEDENTFTPVHGMLLVDFSNVLDSLNCFAEALPPSFSRGFISLDGFLGESYGEERTPEYVLPDPISSVIVFILQQLPLLYNVLADKNIATGRGYGRGGLANSFLTYMEEFFESHVATIPQVFACICWIKSVTALQGDDGLSRNMSLVFKHSARLMQIMDASMPLESHGFARHLKMVLENQVEVISQPATGWAHDAGQRFSVLAPRE</sequence>
<name>A0A8T1VID7_9STRA</name>
<evidence type="ECO:0000313" key="3">
    <source>
        <dbReference type="Proteomes" id="UP000694044"/>
    </source>
</evidence>
<keyword evidence="3" id="KW-1185">Reference proteome</keyword>
<reference evidence="2" key="1">
    <citation type="submission" date="2021-02" db="EMBL/GenBank/DDBJ databases">
        <authorList>
            <person name="Palmer J.M."/>
        </authorList>
    </citation>
    <scope>NUCLEOTIDE SEQUENCE</scope>
    <source>
        <strain evidence="2">SCRP734</strain>
    </source>
</reference>
<feature type="compositionally biased region" description="Polar residues" evidence="1">
    <location>
        <begin position="1"/>
        <end position="21"/>
    </location>
</feature>
<dbReference type="EMBL" id="JAGDFM010000321">
    <property type="protein sequence ID" value="KAG7379913.1"/>
    <property type="molecule type" value="Genomic_DNA"/>
</dbReference>
<dbReference type="Proteomes" id="UP000694044">
    <property type="component" value="Unassembled WGS sequence"/>
</dbReference>
<gene>
    <name evidence="2" type="ORF">PHYPSEUDO_008008</name>
</gene>
<comment type="caution">
    <text evidence="2">The sequence shown here is derived from an EMBL/GenBank/DDBJ whole genome shotgun (WGS) entry which is preliminary data.</text>
</comment>
<proteinExistence type="predicted"/>
<feature type="region of interest" description="Disordered" evidence="1">
    <location>
        <begin position="1"/>
        <end position="26"/>
    </location>
</feature>
<evidence type="ECO:0000256" key="1">
    <source>
        <dbReference type="SAM" id="MobiDB-lite"/>
    </source>
</evidence>
<accession>A0A8T1VID7</accession>
<dbReference type="OrthoDB" id="10566433at2759"/>